<evidence type="ECO:0000256" key="7">
    <source>
        <dbReference type="ARBA" id="ARBA00023010"/>
    </source>
</evidence>
<evidence type="ECO:0000256" key="9">
    <source>
        <dbReference type="ARBA" id="ARBA00039733"/>
    </source>
</evidence>
<evidence type="ECO:0000256" key="6">
    <source>
        <dbReference type="ARBA" id="ARBA00022989"/>
    </source>
</evidence>
<comment type="similarity">
    <text evidence="2 10 13">Belongs to the SecY/SEC61-alpha family.</text>
</comment>
<evidence type="ECO:0000256" key="2">
    <source>
        <dbReference type="ARBA" id="ARBA00005751"/>
    </source>
</evidence>
<dbReference type="SUPFAM" id="SSF103491">
    <property type="entry name" value="Preprotein translocase SecY subunit"/>
    <property type="match status" value="1"/>
</dbReference>
<protein>
    <recommendedName>
        <fullName evidence="9 10">Protein translocase subunit SecY</fullName>
    </recommendedName>
</protein>
<reference evidence="14 15" key="1">
    <citation type="submission" date="2016-11" db="EMBL/GenBank/DDBJ databases">
        <authorList>
            <person name="Jaros S."/>
            <person name="Januszkiewicz K."/>
            <person name="Wedrychowicz H."/>
        </authorList>
    </citation>
    <scope>NUCLEOTIDE SEQUENCE [LARGE SCALE GENOMIC DNA]</scope>
    <source>
        <strain evidence="14 15">DSM 21864</strain>
    </source>
</reference>
<feature type="transmembrane region" description="Helical" evidence="10">
    <location>
        <begin position="172"/>
        <end position="190"/>
    </location>
</feature>
<dbReference type="PROSITE" id="PS00755">
    <property type="entry name" value="SECY_1"/>
    <property type="match status" value="1"/>
</dbReference>
<dbReference type="RefSeq" id="WP_073008906.1">
    <property type="nucleotide sequence ID" value="NZ_FQZO01000005.1"/>
</dbReference>
<evidence type="ECO:0000256" key="13">
    <source>
        <dbReference type="RuleBase" id="RU004349"/>
    </source>
</evidence>
<dbReference type="EMBL" id="FQZO01000005">
    <property type="protein sequence ID" value="SHJ49590.1"/>
    <property type="molecule type" value="Genomic_DNA"/>
</dbReference>
<dbReference type="STRING" id="1121298.SAMN05444401_3210"/>
<accession>A0A1M6JSL5</accession>
<dbReference type="HAMAP" id="MF_01465">
    <property type="entry name" value="SecY"/>
    <property type="match status" value="1"/>
</dbReference>
<feature type="transmembrane region" description="Helical" evidence="10">
    <location>
        <begin position="255"/>
        <end position="276"/>
    </location>
</feature>
<organism evidence="14 15">
    <name type="scientific">Clostridium amylolyticum</name>
    <dbReference type="NCBI Taxonomy" id="1121298"/>
    <lineage>
        <taxon>Bacteria</taxon>
        <taxon>Bacillati</taxon>
        <taxon>Bacillota</taxon>
        <taxon>Clostridia</taxon>
        <taxon>Eubacteriales</taxon>
        <taxon>Clostridiaceae</taxon>
        <taxon>Clostridium</taxon>
    </lineage>
</organism>
<feature type="transmembrane region" description="Helical" evidence="10">
    <location>
        <begin position="65"/>
        <end position="92"/>
    </location>
</feature>
<keyword evidence="6 10" id="KW-1133">Transmembrane helix</keyword>
<evidence type="ECO:0000256" key="4">
    <source>
        <dbReference type="ARBA" id="ARBA00022692"/>
    </source>
</evidence>
<evidence type="ECO:0000256" key="11">
    <source>
        <dbReference type="RuleBase" id="RU000537"/>
    </source>
</evidence>
<evidence type="ECO:0000256" key="5">
    <source>
        <dbReference type="ARBA" id="ARBA00022927"/>
    </source>
</evidence>
<comment type="function">
    <text evidence="10 11">The central subunit of the protein translocation channel SecYEG. Consists of two halves formed by TMs 1-5 and 6-10. These two domains form a lateral gate at the front which open onto the bilayer between TMs 2 and 7, and are clamped together by SecE at the back. The channel is closed by both a pore ring composed of hydrophobic SecY resides and a short helix (helix 2A) on the extracellular side of the membrane which forms a plug. The plug probably moves laterally to allow the channel to open. The ring and the pore may move independently.</text>
</comment>
<keyword evidence="3 10" id="KW-0813">Transport</keyword>
<feature type="transmembrane region" description="Helical" evidence="10">
    <location>
        <begin position="364"/>
        <end position="385"/>
    </location>
</feature>
<comment type="caution">
    <text evidence="10">Lacks conserved residue(s) required for the propagation of feature annotation.</text>
</comment>
<evidence type="ECO:0000256" key="1">
    <source>
        <dbReference type="ARBA" id="ARBA00004141"/>
    </source>
</evidence>
<dbReference type="Proteomes" id="UP000184080">
    <property type="component" value="Unassembled WGS sequence"/>
</dbReference>
<feature type="transmembrane region" description="Helical" evidence="10">
    <location>
        <begin position="145"/>
        <end position="165"/>
    </location>
</feature>
<dbReference type="PRINTS" id="PR00303">
    <property type="entry name" value="SECYTRNLCASE"/>
</dbReference>
<comment type="subcellular location">
    <subcellularLocation>
        <location evidence="10">Cell membrane</location>
        <topology evidence="10">Multi-pass membrane protein</topology>
    </subcellularLocation>
    <subcellularLocation>
        <location evidence="1 12">Membrane</location>
        <topology evidence="1 12">Multi-pass membrane protein</topology>
    </subcellularLocation>
</comment>
<dbReference type="PROSITE" id="PS00756">
    <property type="entry name" value="SECY_2"/>
    <property type="match status" value="1"/>
</dbReference>
<dbReference type="AlphaFoldDB" id="A0A1M6JSL5"/>
<dbReference type="PANTHER" id="PTHR10906">
    <property type="entry name" value="SECY/SEC61-ALPHA FAMILY MEMBER"/>
    <property type="match status" value="1"/>
</dbReference>
<keyword evidence="5 10" id="KW-0653">Protein transport</keyword>
<feature type="transmembrane region" description="Helical" evidence="10">
    <location>
        <begin position="307"/>
        <end position="324"/>
    </location>
</feature>
<evidence type="ECO:0000256" key="3">
    <source>
        <dbReference type="ARBA" id="ARBA00022448"/>
    </source>
</evidence>
<dbReference type="InterPro" id="IPR023201">
    <property type="entry name" value="SecY_dom_sf"/>
</dbReference>
<dbReference type="FunFam" id="1.10.3370.10:FF:000001">
    <property type="entry name" value="Preprotein translocase subunit SecY"/>
    <property type="match status" value="1"/>
</dbReference>
<feature type="transmembrane region" description="Helical" evidence="10">
    <location>
        <begin position="210"/>
        <end position="230"/>
    </location>
</feature>
<proteinExistence type="inferred from homology"/>
<feature type="transmembrane region" description="Helical" evidence="10">
    <location>
        <begin position="113"/>
        <end position="133"/>
    </location>
</feature>
<gene>
    <name evidence="10" type="primary">secY</name>
    <name evidence="14" type="ORF">SAMN05444401_3210</name>
</gene>
<name>A0A1M6JSL5_9CLOT</name>
<dbReference type="GO" id="GO:0065002">
    <property type="term" value="P:intracellular protein transmembrane transport"/>
    <property type="evidence" value="ECO:0007669"/>
    <property type="project" value="UniProtKB-UniRule"/>
</dbReference>
<keyword evidence="15" id="KW-1185">Reference proteome</keyword>
<dbReference type="NCBIfam" id="TIGR00967">
    <property type="entry name" value="3a0501s007"/>
    <property type="match status" value="1"/>
</dbReference>
<keyword evidence="4 10" id="KW-0812">Transmembrane</keyword>
<keyword evidence="8 10" id="KW-0472">Membrane</keyword>
<keyword evidence="10" id="KW-1003">Cell membrane</keyword>
<dbReference type="InterPro" id="IPR002208">
    <property type="entry name" value="SecY/SEC61-alpha"/>
</dbReference>
<dbReference type="GO" id="GO:0006605">
    <property type="term" value="P:protein targeting"/>
    <property type="evidence" value="ECO:0007669"/>
    <property type="project" value="UniProtKB-UniRule"/>
</dbReference>
<evidence type="ECO:0000313" key="15">
    <source>
        <dbReference type="Proteomes" id="UP000184080"/>
    </source>
</evidence>
<dbReference type="Pfam" id="PF00344">
    <property type="entry name" value="SecY"/>
    <property type="match status" value="1"/>
</dbReference>
<evidence type="ECO:0000256" key="8">
    <source>
        <dbReference type="ARBA" id="ARBA00023136"/>
    </source>
</evidence>
<comment type="subunit">
    <text evidence="10">Component of the Sec protein translocase complex. Heterotrimer consisting of SecY, SecE and SecG subunits. The heterotrimers can form oligomers, although 1 heterotrimer is thought to be able to translocate proteins. Interacts with the ribosome. Interacts with SecDF, and other proteins may be involved. Interacts with SecA.</text>
</comment>
<dbReference type="Gene3D" id="1.10.3370.10">
    <property type="entry name" value="SecY subunit domain"/>
    <property type="match status" value="1"/>
</dbReference>
<evidence type="ECO:0000256" key="12">
    <source>
        <dbReference type="RuleBase" id="RU003484"/>
    </source>
</evidence>
<feature type="transmembrane region" description="Helical" evidence="10">
    <location>
        <begin position="391"/>
        <end position="409"/>
    </location>
</feature>
<dbReference type="OrthoDB" id="9809248at2"/>
<evidence type="ECO:0000313" key="14">
    <source>
        <dbReference type="EMBL" id="SHJ49590.1"/>
    </source>
</evidence>
<keyword evidence="7 10" id="KW-0811">Translocation</keyword>
<evidence type="ECO:0000256" key="10">
    <source>
        <dbReference type="HAMAP-Rule" id="MF_01465"/>
    </source>
</evidence>
<dbReference type="GO" id="GO:0043952">
    <property type="term" value="P:protein transport by the Sec complex"/>
    <property type="evidence" value="ECO:0007669"/>
    <property type="project" value="UniProtKB-UniRule"/>
</dbReference>
<dbReference type="PIRSF" id="PIRSF004557">
    <property type="entry name" value="SecY"/>
    <property type="match status" value="1"/>
</dbReference>
<sequence length="426" mass="46723">MLSTLRNAWKVPELKKRILWTLFFVAIFRMGNHIPVPGIDTAQLSNFTKQSGSLLNFYDLISGGALSSFSIFAMGVVPYINASIIMQLLTIGIPQLEQLSKEGEDGRRKIQNITRYAALVLGAIQSYGAYVLITKAGALKDYSNLNLATILICLVAASTFLMWLGDQITVKGLGNGVSLIIFVNIISRLPQTAFKVAGFKSAQEATSIDVIVFILFTVLLLAASIILSLAERRITVQYAGKSVGNKVYKGQTTHIPIGVISSAVIAIIFAMSVMQFPKTIADFFPGSWFDMVIANGKYSPFKHNSQLYAFVYAVLTIFFTWFYSQVTFKPEEMAENMNKSAGFIPGVRPGQATAKYIERILDRLSIIGGAFAAIIALSPIVIDTLTPFKDLAFGGTALLIIVGVALDVMRQLESQLVMRHYHGFLK</sequence>
<dbReference type="GO" id="GO:0005886">
    <property type="term" value="C:plasma membrane"/>
    <property type="evidence" value="ECO:0007669"/>
    <property type="project" value="UniProtKB-SubCell"/>
</dbReference>
<dbReference type="InterPro" id="IPR030659">
    <property type="entry name" value="SecY_CS"/>
</dbReference>
<dbReference type="InterPro" id="IPR026593">
    <property type="entry name" value="SecY"/>
</dbReference>